<accession>A0A2K9P447</accession>
<dbReference type="EMBL" id="CP020991">
    <property type="protein sequence ID" value="AUO20035.1"/>
    <property type="molecule type" value="Genomic_DNA"/>
</dbReference>
<evidence type="ECO:0000313" key="1">
    <source>
        <dbReference type="EMBL" id="AUO20035.1"/>
    </source>
</evidence>
<gene>
    <name evidence="1" type="ORF">B9O19_01886</name>
</gene>
<protein>
    <submittedName>
        <fullName evidence="1">Uncharacterized protein</fullName>
    </submittedName>
</protein>
<dbReference type="KEGG" id="mpec:B9O19_01886"/>
<evidence type="ECO:0000313" key="2">
    <source>
        <dbReference type="Proteomes" id="UP000235589"/>
    </source>
</evidence>
<keyword evidence="2" id="KW-1185">Reference proteome</keyword>
<organism evidence="1 2">
    <name type="scientific">Monoglobus pectinilyticus</name>
    <dbReference type="NCBI Taxonomy" id="1981510"/>
    <lineage>
        <taxon>Bacteria</taxon>
        <taxon>Bacillati</taxon>
        <taxon>Bacillota</taxon>
        <taxon>Clostridia</taxon>
        <taxon>Monoglobales</taxon>
        <taxon>Monoglobaceae</taxon>
        <taxon>Monoglobus</taxon>
    </lineage>
</organism>
<dbReference type="AlphaFoldDB" id="A0A2K9P447"/>
<proteinExistence type="predicted"/>
<dbReference type="RefSeq" id="WP_158648975.1">
    <property type="nucleotide sequence ID" value="NZ_CP020991.1"/>
</dbReference>
<name>A0A2K9P447_9FIRM</name>
<dbReference type="Proteomes" id="UP000235589">
    <property type="component" value="Chromosome"/>
</dbReference>
<dbReference type="GeneID" id="98063703"/>
<reference evidence="1 2" key="1">
    <citation type="submission" date="2017-04" db="EMBL/GenBank/DDBJ databases">
        <title>Monoglobus pectinilyticus 14 draft genome.</title>
        <authorList>
            <person name="Kim C."/>
            <person name="Rosendale D.I."/>
            <person name="Kelly W.J."/>
            <person name="Tannock G.W."/>
            <person name="Patchett M.L."/>
            <person name="Jordens J.Z."/>
        </authorList>
    </citation>
    <scope>NUCLEOTIDE SEQUENCE [LARGE SCALE GENOMIC DNA]</scope>
    <source>
        <strain evidence="1 2">14</strain>
    </source>
</reference>
<sequence>MKKRLITSLILTCAFVLTAKTYVPILAISGESPQSTGIISTSNIIR</sequence>